<comment type="caution">
    <text evidence="1">The sequence shown here is derived from an EMBL/GenBank/DDBJ whole genome shotgun (WGS) entry which is preliminary data.</text>
</comment>
<dbReference type="EMBL" id="CAFZ01000418">
    <property type="protein sequence ID" value="CCA75247.1"/>
    <property type="molecule type" value="Genomic_DNA"/>
</dbReference>
<dbReference type="AlphaFoldDB" id="G4TVA4"/>
<accession>G4TVA4</accession>
<gene>
    <name evidence="1" type="ORF">PIIN_09231</name>
</gene>
<keyword evidence="2" id="KW-1185">Reference proteome</keyword>
<evidence type="ECO:0000313" key="1">
    <source>
        <dbReference type="EMBL" id="CCA75247.1"/>
    </source>
</evidence>
<sequence length="173" mass="19108">MAQNRISEPEAPARVANEAAINGPFLSSTVNQENSILDEWRGMEDTTTPRLLSRNPGDLIPRRWGHKWKTQGGVKSATLDSTDAGTFAAVAGVQNYLAHVASVWGNVRDYVTVSVNVSKPATDAESTEHDFSFDHLIALREIHHKLPEESLNIKRIHYCIRCPCTAIKFATAL</sequence>
<protein>
    <submittedName>
        <fullName evidence="1">Uncharacterized protein</fullName>
    </submittedName>
</protein>
<organism evidence="1 2">
    <name type="scientific">Serendipita indica (strain DSM 11827)</name>
    <name type="common">Root endophyte fungus</name>
    <name type="synonym">Piriformospora indica</name>
    <dbReference type="NCBI Taxonomy" id="1109443"/>
    <lineage>
        <taxon>Eukaryota</taxon>
        <taxon>Fungi</taxon>
        <taxon>Dikarya</taxon>
        <taxon>Basidiomycota</taxon>
        <taxon>Agaricomycotina</taxon>
        <taxon>Agaricomycetes</taxon>
        <taxon>Sebacinales</taxon>
        <taxon>Serendipitaceae</taxon>
        <taxon>Serendipita</taxon>
    </lineage>
</organism>
<name>G4TVA4_SERID</name>
<reference evidence="1 2" key="1">
    <citation type="journal article" date="2011" name="PLoS Pathog.">
        <title>Endophytic Life Strategies Decoded by Genome and Transcriptome Analyses of the Mutualistic Root Symbiont Piriformospora indica.</title>
        <authorList>
            <person name="Zuccaro A."/>
            <person name="Lahrmann U."/>
            <person name="Guldener U."/>
            <person name="Langen G."/>
            <person name="Pfiffi S."/>
            <person name="Biedenkopf D."/>
            <person name="Wong P."/>
            <person name="Samans B."/>
            <person name="Grimm C."/>
            <person name="Basiewicz M."/>
            <person name="Murat C."/>
            <person name="Martin F."/>
            <person name="Kogel K.H."/>
        </authorList>
    </citation>
    <scope>NUCLEOTIDE SEQUENCE [LARGE SCALE GENOMIC DNA]</scope>
    <source>
        <strain evidence="1 2">DSM 11827</strain>
    </source>
</reference>
<dbReference type="InParanoid" id="G4TVA4"/>
<dbReference type="Proteomes" id="UP000007148">
    <property type="component" value="Unassembled WGS sequence"/>
</dbReference>
<evidence type="ECO:0000313" key="2">
    <source>
        <dbReference type="Proteomes" id="UP000007148"/>
    </source>
</evidence>
<proteinExistence type="predicted"/>
<dbReference type="HOGENOM" id="CLU_1548217_0_0_1"/>